<dbReference type="EMBL" id="CP058530">
    <property type="protein sequence ID" value="QLG29636.1"/>
    <property type="molecule type" value="Genomic_DNA"/>
</dbReference>
<evidence type="ECO:0000313" key="1">
    <source>
        <dbReference type="EMBL" id="QLG29636.1"/>
    </source>
</evidence>
<protein>
    <submittedName>
        <fullName evidence="1">Uncharacterized protein</fullName>
    </submittedName>
</protein>
<dbReference type="KEGG" id="halg:HUG10_18680"/>
<dbReference type="AlphaFoldDB" id="A0A7D5KI01"/>
<accession>A0A7D5KI01</accession>
<reference evidence="1 2" key="1">
    <citation type="submission" date="2020-07" db="EMBL/GenBank/DDBJ databases">
        <title>Gai3-2, isolated from salt lake.</title>
        <authorList>
            <person name="Cui H."/>
            <person name="Shi X."/>
        </authorList>
    </citation>
    <scope>NUCLEOTIDE SEQUENCE [LARGE SCALE GENOMIC DNA]</scope>
    <source>
        <strain evidence="1 2">Gai3-2</strain>
        <plasmid evidence="1 2">unnamed1</plasmid>
    </source>
</reference>
<dbReference type="Proteomes" id="UP000509750">
    <property type="component" value="Plasmid unnamed1"/>
</dbReference>
<keyword evidence="1" id="KW-0614">Plasmid</keyword>
<dbReference type="GeneID" id="56030903"/>
<geneLocation type="plasmid" evidence="1 2">
    <name>unnamed1</name>
</geneLocation>
<organism evidence="1 2">
    <name type="scientific">Halorarum halophilum</name>
    <dbReference type="NCBI Taxonomy" id="2743090"/>
    <lineage>
        <taxon>Archaea</taxon>
        <taxon>Methanobacteriati</taxon>
        <taxon>Methanobacteriota</taxon>
        <taxon>Stenosarchaea group</taxon>
        <taxon>Halobacteria</taxon>
        <taxon>Halobacteriales</taxon>
        <taxon>Haloferacaceae</taxon>
        <taxon>Halorarum</taxon>
    </lineage>
</organism>
<name>A0A7D5KI01_9EURY</name>
<proteinExistence type="predicted"/>
<dbReference type="RefSeq" id="WP_179171210.1">
    <property type="nucleotide sequence ID" value="NZ_CP058530.1"/>
</dbReference>
<gene>
    <name evidence="1" type="ORF">HUG10_18680</name>
</gene>
<sequence length="57" mass="6167">MRFPNHRRGQGGRPALDVDVHTDVDVNHILPLRVQVAEEGLPAAAEVGGTSGRQRGR</sequence>
<keyword evidence="2" id="KW-1185">Reference proteome</keyword>
<evidence type="ECO:0000313" key="2">
    <source>
        <dbReference type="Proteomes" id="UP000509750"/>
    </source>
</evidence>